<dbReference type="Proteomes" id="UP000636709">
    <property type="component" value="Unassembled WGS sequence"/>
</dbReference>
<dbReference type="InterPro" id="IPR007658">
    <property type="entry name" value="DUF594"/>
</dbReference>
<dbReference type="OrthoDB" id="590307at2759"/>
<keyword evidence="2" id="KW-1133">Transmembrane helix</keyword>
<proteinExistence type="predicted"/>
<feature type="compositionally biased region" description="Low complexity" evidence="1">
    <location>
        <begin position="536"/>
        <end position="548"/>
    </location>
</feature>
<sequence length="582" mass="66218">MANLMQQWNLWETHAMVLLSLILQLFLLLTGSLQQSNAGHWLKAPTWLAYVGADLVAVYALGLFSQYEDKYKLGRQSFGDTLPFLWIPFLLVHLGGQDSITAFSIEDNNLWLRHSFRQGEEKLKIILMELGMMSDLLYTKANVLQRWIGVIFRLAAQIFTIVVFILFVKTEKHGHHNRVNVGISYTLFIGAILMEAYSVAAAIASPWTRAHLSETNFLTIHCNKWRRTSISMGQFNFTNYCITEKSNPKISKVIRSIGLEKQWRSLWYVQHINIGASNVGMVESILEFFDRQPNARFTQLHLGRKLNYTLSLPFEHALYRLHIYTDLYISRHFPCGTTYAPDVMRLKQECEKLSNYMMYLMVVHPSMLPVSTASEDLVPALGRWVRDRERENTILEILQAYTDEVLGNETYSGSPFEPDQGQPLNLQDSLEEIKEVWLRLLVYAAGKCRGELHARQLTNGGEAITFVWLLMVHHGLGDVARELRLLTSDDRYVAPVGSLVAVEDCNWITEPHGPCYAFEFSRHQHDPPIHQWSGMMSSGGEEPSSPMMLRERGEDINAASNEATTSGGAESNEAVTPLEIDG</sequence>
<evidence type="ECO:0000256" key="1">
    <source>
        <dbReference type="SAM" id="MobiDB-lite"/>
    </source>
</evidence>
<evidence type="ECO:0000256" key="2">
    <source>
        <dbReference type="SAM" id="Phobius"/>
    </source>
</evidence>
<protein>
    <recommendedName>
        <fullName evidence="3">DUF4220 domain-containing protein</fullName>
    </recommendedName>
</protein>
<feature type="transmembrane region" description="Helical" evidence="2">
    <location>
        <begin position="44"/>
        <end position="64"/>
    </location>
</feature>
<evidence type="ECO:0000259" key="3">
    <source>
        <dbReference type="Pfam" id="PF13968"/>
    </source>
</evidence>
<keyword evidence="2" id="KW-0812">Transmembrane</keyword>
<evidence type="ECO:0000313" key="4">
    <source>
        <dbReference type="EMBL" id="KAF8669928.1"/>
    </source>
</evidence>
<feature type="transmembrane region" description="Helical" evidence="2">
    <location>
        <begin position="147"/>
        <end position="167"/>
    </location>
</feature>
<dbReference type="Pfam" id="PF13968">
    <property type="entry name" value="DUF4220"/>
    <property type="match status" value="2"/>
</dbReference>
<feature type="domain" description="DUF4220" evidence="3">
    <location>
        <begin position="121"/>
        <end position="239"/>
    </location>
</feature>
<feature type="transmembrane region" description="Helical" evidence="2">
    <location>
        <begin position="179"/>
        <end position="204"/>
    </location>
</feature>
<dbReference type="PANTHER" id="PTHR31325">
    <property type="entry name" value="OS01G0798800 PROTEIN-RELATED"/>
    <property type="match status" value="1"/>
</dbReference>
<name>A0A835E9S6_9POAL</name>
<gene>
    <name evidence="4" type="ORF">HU200_051110</name>
</gene>
<accession>A0A835E9S6</accession>
<keyword evidence="2" id="KW-0472">Membrane</keyword>
<keyword evidence="5" id="KW-1185">Reference proteome</keyword>
<dbReference type="AlphaFoldDB" id="A0A835E9S6"/>
<dbReference type="Pfam" id="PF04578">
    <property type="entry name" value="DUF594"/>
    <property type="match status" value="1"/>
</dbReference>
<reference evidence="4" key="1">
    <citation type="submission" date="2020-07" db="EMBL/GenBank/DDBJ databases">
        <title>Genome sequence and genetic diversity analysis of an under-domesticated orphan crop, white fonio (Digitaria exilis).</title>
        <authorList>
            <person name="Bennetzen J.L."/>
            <person name="Chen S."/>
            <person name="Ma X."/>
            <person name="Wang X."/>
            <person name="Yssel A.E.J."/>
            <person name="Chaluvadi S.R."/>
            <person name="Johnson M."/>
            <person name="Gangashetty P."/>
            <person name="Hamidou F."/>
            <person name="Sanogo M.D."/>
            <person name="Zwaenepoel A."/>
            <person name="Wallace J."/>
            <person name="Van De Peer Y."/>
            <person name="Van Deynze A."/>
        </authorList>
    </citation>
    <scope>NUCLEOTIDE SEQUENCE</scope>
    <source>
        <tissue evidence="4">Leaves</tissue>
    </source>
</reference>
<evidence type="ECO:0000313" key="5">
    <source>
        <dbReference type="Proteomes" id="UP000636709"/>
    </source>
</evidence>
<dbReference type="InterPro" id="IPR025315">
    <property type="entry name" value="DUF4220"/>
</dbReference>
<feature type="region of interest" description="Disordered" evidence="1">
    <location>
        <begin position="536"/>
        <end position="582"/>
    </location>
</feature>
<organism evidence="4 5">
    <name type="scientific">Digitaria exilis</name>
    <dbReference type="NCBI Taxonomy" id="1010633"/>
    <lineage>
        <taxon>Eukaryota</taxon>
        <taxon>Viridiplantae</taxon>
        <taxon>Streptophyta</taxon>
        <taxon>Embryophyta</taxon>
        <taxon>Tracheophyta</taxon>
        <taxon>Spermatophyta</taxon>
        <taxon>Magnoliopsida</taxon>
        <taxon>Liliopsida</taxon>
        <taxon>Poales</taxon>
        <taxon>Poaceae</taxon>
        <taxon>PACMAD clade</taxon>
        <taxon>Panicoideae</taxon>
        <taxon>Panicodae</taxon>
        <taxon>Paniceae</taxon>
        <taxon>Anthephorinae</taxon>
        <taxon>Digitaria</taxon>
    </lineage>
</organism>
<feature type="compositionally biased region" description="Polar residues" evidence="1">
    <location>
        <begin position="558"/>
        <end position="569"/>
    </location>
</feature>
<comment type="caution">
    <text evidence="4">The sequence shown here is derived from an EMBL/GenBank/DDBJ whole genome shotgun (WGS) entry which is preliminary data.</text>
</comment>
<feature type="domain" description="DUF4220" evidence="3">
    <location>
        <begin position="47"/>
        <end position="118"/>
    </location>
</feature>
<dbReference type="EMBL" id="JACEFO010002268">
    <property type="protein sequence ID" value="KAF8669928.1"/>
    <property type="molecule type" value="Genomic_DNA"/>
</dbReference>